<evidence type="ECO:0000259" key="5">
    <source>
        <dbReference type="SMART" id="SM00382"/>
    </source>
</evidence>
<dbReference type="InterPro" id="IPR003593">
    <property type="entry name" value="AAA+_ATPase"/>
</dbReference>
<dbReference type="EMBL" id="BAFE01000094">
    <property type="protein sequence ID" value="GAB49869.1"/>
    <property type="molecule type" value="Genomic_DNA"/>
</dbReference>
<dbReference type="Proteomes" id="UP000004367">
    <property type="component" value="Unassembled WGS sequence"/>
</dbReference>
<dbReference type="GO" id="GO:0005524">
    <property type="term" value="F:ATP binding"/>
    <property type="evidence" value="ECO:0007669"/>
    <property type="project" value="UniProtKB-KW"/>
</dbReference>
<keyword evidence="7" id="KW-1185">Reference proteome</keyword>
<comment type="caution">
    <text evidence="6">The sequence shown here is derived from an EMBL/GenBank/DDBJ whole genome shotgun (WGS) entry which is preliminary data.</text>
</comment>
<protein>
    <recommendedName>
        <fullName evidence="5">AAA+ ATPase domain-containing protein</fullName>
    </recommendedName>
</protein>
<evidence type="ECO:0000313" key="7">
    <source>
        <dbReference type="Proteomes" id="UP000004367"/>
    </source>
</evidence>
<dbReference type="STRING" id="1089455.MOPEL_135_01070"/>
<dbReference type="InterPro" id="IPR050773">
    <property type="entry name" value="CbxX/CfxQ_RuBisCO_ESX"/>
</dbReference>
<accession>H5UVW1</accession>
<evidence type="ECO:0000256" key="3">
    <source>
        <dbReference type="ARBA" id="ARBA00022840"/>
    </source>
</evidence>
<dbReference type="RefSeq" id="WP_009483712.1">
    <property type="nucleotide sequence ID" value="NZ_BAFE01000094.1"/>
</dbReference>
<dbReference type="FunFam" id="3.40.50.300:FF:000216">
    <property type="entry name" value="Type VII secretion ATPase EccA"/>
    <property type="match status" value="1"/>
</dbReference>
<dbReference type="InterPro" id="IPR000641">
    <property type="entry name" value="CbxX/CfxQ"/>
</dbReference>
<keyword evidence="2" id="KW-0547">Nucleotide-binding</keyword>
<dbReference type="Pfam" id="PF17866">
    <property type="entry name" value="AAA_lid_6"/>
    <property type="match status" value="1"/>
</dbReference>
<feature type="region of interest" description="Disordered" evidence="4">
    <location>
        <begin position="533"/>
        <end position="570"/>
    </location>
</feature>
<evidence type="ECO:0000256" key="4">
    <source>
        <dbReference type="SAM" id="MobiDB-lite"/>
    </source>
</evidence>
<gene>
    <name evidence="6" type="ORF">MOPEL_135_01070</name>
</gene>
<feature type="domain" description="AAA+ ATPase" evidence="5">
    <location>
        <begin position="323"/>
        <end position="458"/>
    </location>
</feature>
<evidence type="ECO:0000256" key="2">
    <source>
        <dbReference type="ARBA" id="ARBA00022741"/>
    </source>
</evidence>
<name>H5UVW1_9MICO</name>
<dbReference type="InterPro" id="IPR041627">
    <property type="entry name" value="AAA_lid_6"/>
</dbReference>
<keyword evidence="3" id="KW-0067">ATP-binding</keyword>
<dbReference type="GO" id="GO:0016887">
    <property type="term" value="F:ATP hydrolysis activity"/>
    <property type="evidence" value="ECO:0007669"/>
    <property type="project" value="InterPro"/>
</dbReference>
<dbReference type="Pfam" id="PF00004">
    <property type="entry name" value="AAA"/>
    <property type="match status" value="1"/>
</dbReference>
<dbReference type="AlphaFoldDB" id="H5UVW1"/>
<dbReference type="Gene3D" id="3.40.50.300">
    <property type="entry name" value="P-loop containing nucleotide triphosphate hydrolases"/>
    <property type="match status" value="1"/>
</dbReference>
<dbReference type="InterPro" id="IPR027417">
    <property type="entry name" value="P-loop_NTPase"/>
</dbReference>
<organism evidence="6 7">
    <name type="scientific">Mobilicoccus pelagius NBRC 104925</name>
    <dbReference type="NCBI Taxonomy" id="1089455"/>
    <lineage>
        <taxon>Bacteria</taxon>
        <taxon>Bacillati</taxon>
        <taxon>Actinomycetota</taxon>
        <taxon>Actinomycetes</taxon>
        <taxon>Micrococcales</taxon>
        <taxon>Dermatophilaceae</taxon>
        <taxon>Mobilicoccus</taxon>
    </lineage>
</organism>
<sequence>MTTPSQPLPAALEALVRIGVAAGLEESAVRAEGVRLAAGVVNTSGPSQVHVGWREVMGGTTQEFFLAASQGRRFASGPTPLLSYLLAESPEQACGYADALVEVATAACTVPGADAAAAGRATTAGQSQLAAVGGATGATTAPGTPASTGRSAPTDPTASRIPGDPGLGAFPGLPSSPDTPPSALPEARLTSQSVLDQLTAITRATRELWGGGAGANPASTPTTPGPLASPTTPTTPTTPGAADAGIPDAGTSGGTPQTAAAAPDGAPAPAPAPREPEKSVEELLAELDALTGLRRVKREVHQQVAMLKVDAMRREAGLRSASMTRHLVFVGNPGTGKTTVARLVGGIYHALGLLSTGQLVEVDRSELVAGYLGQTAVKTSEIVASAIGGVLFIDEAYTLAGDQYGQEAVDTLVKEMEDKRDELVVIVAGYPEPMQRFIDTNPGLASRFRTTITFDDYTDDEITGILRTLAEKNDYVLTDAATTRFREILAATPRDESFGNGRFARNVLEGAIGRHAWRIQDMEDPSIDDLRTLDRIDLEDRPDVDPDTDPGSATTAAEEPTTASSDEETA</sequence>
<dbReference type="PANTHER" id="PTHR43392:SF2">
    <property type="entry name" value="AAA-TYPE ATPASE FAMILY PROTEIN _ ANKYRIN REPEAT FAMILY PROTEIN"/>
    <property type="match status" value="1"/>
</dbReference>
<reference evidence="6 7" key="1">
    <citation type="submission" date="2012-02" db="EMBL/GenBank/DDBJ databases">
        <title>Whole genome shotgun sequence of Mobilicoccus pelagius NBRC 104925.</title>
        <authorList>
            <person name="Yoshida Y."/>
            <person name="Hosoyama A."/>
            <person name="Tsuchikane K."/>
            <person name="Katsumata H."/>
            <person name="Yamazaki S."/>
            <person name="Fujita N."/>
        </authorList>
    </citation>
    <scope>NUCLEOTIDE SEQUENCE [LARGE SCALE GENOMIC DNA]</scope>
    <source>
        <strain evidence="6 7">NBRC 104925</strain>
    </source>
</reference>
<feature type="compositionally biased region" description="Low complexity" evidence="4">
    <location>
        <begin position="217"/>
        <end position="265"/>
    </location>
</feature>
<dbReference type="InterPro" id="IPR003959">
    <property type="entry name" value="ATPase_AAA_core"/>
</dbReference>
<dbReference type="PRINTS" id="PR00819">
    <property type="entry name" value="CBXCFQXSUPER"/>
</dbReference>
<dbReference type="OrthoDB" id="9806903at2"/>
<proteinExistence type="inferred from homology"/>
<evidence type="ECO:0000313" key="6">
    <source>
        <dbReference type="EMBL" id="GAB49869.1"/>
    </source>
</evidence>
<dbReference type="eggNOG" id="COG0464">
    <property type="taxonomic scope" value="Bacteria"/>
</dbReference>
<dbReference type="Gene3D" id="1.10.8.60">
    <property type="match status" value="1"/>
</dbReference>
<dbReference type="CDD" id="cd00009">
    <property type="entry name" value="AAA"/>
    <property type="match status" value="1"/>
</dbReference>
<feature type="compositionally biased region" description="Low complexity" evidence="4">
    <location>
        <begin position="552"/>
        <end position="564"/>
    </location>
</feature>
<feature type="region of interest" description="Disordered" evidence="4">
    <location>
        <begin position="209"/>
        <end position="280"/>
    </location>
</feature>
<evidence type="ECO:0000256" key="1">
    <source>
        <dbReference type="ARBA" id="ARBA00010378"/>
    </source>
</evidence>
<dbReference type="PANTHER" id="PTHR43392">
    <property type="entry name" value="AAA-TYPE ATPASE FAMILY PROTEIN / ANKYRIN REPEAT FAMILY PROTEIN"/>
    <property type="match status" value="1"/>
</dbReference>
<dbReference type="SMART" id="SM00382">
    <property type="entry name" value="AAA"/>
    <property type="match status" value="1"/>
</dbReference>
<feature type="compositionally biased region" description="Low complexity" evidence="4">
    <location>
        <begin position="134"/>
        <end position="149"/>
    </location>
</feature>
<feature type="region of interest" description="Disordered" evidence="4">
    <location>
        <begin position="134"/>
        <end position="185"/>
    </location>
</feature>
<comment type="similarity">
    <text evidence="1">Belongs to the CbxX/CfxQ family.</text>
</comment>
<dbReference type="SUPFAM" id="SSF52540">
    <property type="entry name" value="P-loop containing nucleoside triphosphate hydrolases"/>
    <property type="match status" value="1"/>
</dbReference>
<feature type="compositionally biased region" description="Basic and acidic residues" evidence="4">
    <location>
        <begin position="533"/>
        <end position="544"/>
    </location>
</feature>